<dbReference type="InterPro" id="IPR005135">
    <property type="entry name" value="Endo/exonuclease/phosphatase"/>
</dbReference>
<evidence type="ECO:0000313" key="7">
    <source>
        <dbReference type="Proteomes" id="UP000000784"/>
    </source>
</evidence>
<dbReference type="InterPro" id="IPR047971">
    <property type="entry name" value="ExeM-like"/>
</dbReference>
<keyword evidence="2" id="KW-1133">Transmembrane helix</keyword>
<reference evidence="6 7" key="1">
    <citation type="journal article" date="2004" name="Appl. Environ. Microbiol.">
        <title>Mineralization of individual congeners of linear alkylbenzenesulfonate by defined pairs of heterotrophic bacteria.</title>
        <authorList>
            <person name="Schleheck D."/>
            <person name="Knepper T.P."/>
            <person name="Fischer K."/>
            <person name="Cook A.M."/>
        </authorList>
    </citation>
    <scope>NUCLEOTIDE SEQUENCE [LARGE SCALE GENOMIC DNA]</scope>
    <source>
        <strain evidence="7">DSM 14801 / SPH-1</strain>
    </source>
</reference>
<name>A9BLZ7_DELAS</name>
<keyword evidence="7" id="KW-1185">Reference proteome</keyword>
<keyword evidence="6" id="KW-0255">Endonuclease</keyword>
<feature type="transmembrane region" description="Helical" evidence="2">
    <location>
        <begin position="39"/>
        <end position="58"/>
    </location>
</feature>
<dbReference type="InterPro" id="IPR032812">
    <property type="entry name" value="SbsA_Ig"/>
</dbReference>
<protein>
    <submittedName>
        <fullName evidence="6">Endonuclease/exonuclease/phosphatase</fullName>
    </submittedName>
</protein>
<dbReference type="NCBIfam" id="NF033681">
    <property type="entry name" value="ExeM_NucH_DNase"/>
    <property type="match status" value="1"/>
</dbReference>
<dbReference type="InterPro" id="IPR026442">
    <property type="entry name" value="IPTL_CTERM"/>
</dbReference>
<dbReference type="NCBIfam" id="TIGR04174">
    <property type="entry name" value="IPTL_CTERM"/>
    <property type="match status" value="1"/>
</dbReference>
<keyword evidence="6" id="KW-0540">Nuclease</keyword>
<sequence>MGGSALFFYCASMSIAATLIPFVFNPANSMSAPLQRHRWRLYGAGLLLSASAGVWAQVPFNGTYTQNFDTLAASGAGLAWANNSTLPGWFLFNKNLASITSYVAGNGASNTGSFYSLGLSTDRALGGVASGGAYFGSPAQGAVAGWIALAVRNDTGGSVDGITLRFNGEQWRNGGNTEPQPMVLEYGMGATFSDVPEWLPAGANFNWQSPVATGTAAAVDGNVAGRVNNVGGDLRGLGWAPGATLWLRWVELNDVGNDHGLAIDDVSITLALPDTTAPTLQASIPAEAATGVALNPEIKLSFDEAVKPGSGSFELRQGATVVATLQAGDAAQVKFSGSTITLNAGVRLAVNTPYSLVSVGEPVLDTSGNVWTGTTLGFTTGDEPPVTRISAVQGSGDQSPLVGQKVTVSAVVTAYMPGLSGFFMQEEAADSDGDAATSEGIFVYYGNANPGVDESTVGKLVQISASVSEFRNQTQLSAITDFVVRGAAALPEPVRIALPVSDMGQWERLEGMRVEVASATAGGKLVVSDNRTLGRYGNVTLSADTPLAQYTEVNAPSVAGYAAYVQTLQRSQIILDDRSGAQNPEFVPGRGGLPLSASNTLRAGDGVDRVIGVLDQFFDAAASEPYLTSYRVQPTQTPQFTGAARPSAAELQQAVGAATLKIASANVLNFFNLTGATSGSSQVMFNTPLGNQQGIRGANSIAELDRQRAKIVANLLGLGADVYGLMEVQNNGFGPGSAIQDLADALNASADKPAGAVYAVVKAPFTEAAGTVPGAGTDAITVAIVYRSDRVTPVGSAAAPNVSTYDAFNASIGGARVPIAQTFAVGGSTEQFTLVVNHFKSKGSVLGGAGNADVLDGQGANNAARVKTAQQLSNWLATRPTGVTSPHVVLVGDFNAYAKEDPITTLESGGYVKVSQGLSYAFDGMWGSLDHVLVSTSLQPSVGREVKWAINAEEPEVLDYNVEFKSLDQQASFYAPTAYRSSDHNPILLGLNFGGQAPSFSGVPANAQAVVVGQAADLADVVVADADSPVVTLSIVASGGQVLGLEDADAVQPGIQLRGSPEQVSQQLRAAMYMASVAGPASLQLSVSDGVHAAVTASYPLLATAAGAVDPANRFNITGASQIAVAGEVVGGGANCRLAEPPQVMAAPGTPRSGAVVPHGLLKLNTDGCDAGALVTVRLTYPNDLPSGAEYWKWGRTADNTTQHWYRIPATLQGRVVSFVLRDGGLGDDDLLANGRVEDPSALVLPAAVGGGTPAAIPSLSEWAVALLSLMMGGLAIRLRRRKP</sequence>
<proteinExistence type="predicted"/>
<dbReference type="STRING" id="398578.Daci_4713"/>
<dbReference type="KEGG" id="dac:Daci_4713"/>
<keyword evidence="2" id="KW-0472">Membrane</keyword>
<dbReference type="EMBL" id="CP000884">
    <property type="protein sequence ID" value="ABX37342.1"/>
    <property type="molecule type" value="Genomic_DNA"/>
</dbReference>
<accession>A9BLZ7</accession>
<dbReference type="PANTHER" id="PTHR42834:SF1">
    <property type="entry name" value="ENDONUCLEASE_EXONUCLEASE_PHOSPHATASE FAMILY PROTEIN (AFU_ORTHOLOGUE AFUA_3G09210)"/>
    <property type="match status" value="1"/>
</dbReference>
<dbReference type="HOGENOM" id="CLU_262792_0_0_4"/>
<dbReference type="Pfam" id="PF13205">
    <property type="entry name" value="Big_5"/>
    <property type="match status" value="1"/>
</dbReference>
<dbReference type="InterPro" id="IPR053784">
    <property type="entry name" value="Choice_anch_U_dom"/>
</dbReference>
<organism evidence="6 7">
    <name type="scientific">Delftia acidovorans (strain DSM 14801 / SPH-1)</name>
    <dbReference type="NCBI Taxonomy" id="398578"/>
    <lineage>
        <taxon>Bacteria</taxon>
        <taxon>Pseudomonadati</taxon>
        <taxon>Pseudomonadota</taxon>
        <taxon>Betaproteobacteria</taxon>
        <taxon>Burkholderiales</taxon>
        <taxon>Comamonadaceae</taxon>
        <taxon>Delftia</taxon>
    </lineage>
</organism>
<dbReference type="NCBIfam" id="NF041766">
    <property type="entry name" value="choice_anch_U"/>
    <property type="match status" value="1"/>
</dbReference>
<dbReference type="SUPFAM" id="SSF56219">
    <property type="entry name" value="DNase I-like"/>
    <property type="match status" value="1"/>
</dbReference>
<dbReference type="Pfam" id="PF03372">
    <property type="entry name" value="Exo_endo_phos"/>
    <property type="match status" value="1"/>
</dbReference>
<feature type="domain" description="Endonuclease/exonuclease/phosphatase" evidence="3">
    <location>
        <begin position="692"/>
        <end position="984"/>
    </location>
</feature>
<dbReference type="Gene3D" id="3.60.10.10">
    <property type="entry name" value="Endonuclease/exonuclease/phosphatase"/>
    <property type="match status" value="1"/>
</dbReference>
<dbReference type="Proteomes" id="UP000000784">
    <property type="component" value="Chromosome"/>
</dbReference>
<keyword evidence="6" id="KW-0378">Hydrolase</keyword>
<keyword evidence="1" id="KW-0732">Signal</keyword>
<feature type="domain" description="SbsA Ig-like" evidence="4">
    <location>
        <begin position="274"/>
        <end position="380"/>
    </location>
</feature>
<dbReference type="CDD" id="cd04486">
    <property type="entry name" value="YhcR_OBF_like"/>
    <property type="match status" value="1"/>
</dbReference>
<gene>
    <name evidence="6" type="ordered locus">Daci_4713</name>
</gene>
<dbReference type="InterPro" id="IPR036691">
    <property type="entry name" value="Endo/exonu/phosph_ase_sf"/>
</dbReference>
<evidence type="ECO:0000256" key="1">
    <source>
        <dbReference type="ARBA" id="ARBA00022729"/>
    </source>
</evidence>
<keyword evidence="6" id="KW-0269">Exonuclease</keyword>
<dbReference type="GO" id="GO:0004527">
    <property type="term" value="F:exonuclease activity"/>
    <property type="evidence" value="ECO:0007669"/>
    <property type="project" value="UniProtKB-KW"/>
</dbReference>
<feature type="transmembrane region" description="Helical" evidence="2">
    <location>
        <begin position="6"/>
        <end position="27"/>
    </location>
</feature>
<evidence type="ECO:0000256" key="2">
    <source>
        <dbReference type="SAM" id="Phobius"/>
    </source>
</evidence>
<dbReference type="Pfam" id="PF18203">
    <property type="entry name" value="IPTL-CTERM"/>
    <property type="match status" value="1"/>
</dbReference>
<dbReference type="eggNOG" id="COG2374">
    <property type="taxonomic scope" value="Bacteria"/>
</dbReference>
<evidence type="ECO:0000313" key="6">
    <source>
        <dbReference type="EMBL" id="ABX37342.1"/>
    </source>
</evidence>
<feature type="domain" description="IPTL-CTERM protein sorting" evidence="5">
    <location>
        <begin position="1255"/>
        <end position="1282"/>
    </location>
</feature>
<evidence type="ECO:0000259" key="4">
    <source>
        <dbReference type="Pfam" id="PF13205"/>
    </source>
</evidence>
<dbReference type="PANTHER" id="PTHR42834">
    <property type="entry name" value="ENDONUCLEASE/EXONUCLEASE/PHOSPHATASE FAMILY PROTEIN (AFU_ORTHOLOGUE AFUA_3G09210)"/>
    <property type="match status" value="1"/>
</dbReference>
<keyword evidence="2" id="KW-0812">Transmembrane</keyword>
<dbReference type="CDD" id="cd10283">
    <property type="entry name" value="MnuA_DNase1-like"/>
    <property type="match status" value="1"/>
</dbReference>
<dbReference type="GO" id="GO:0004519">
    <property type="term" value="F:endonuclease activity"/>
    <property type="evidence" value="ECO:0007669"/>
    <property type="project" value="UniProtKB-KW"/>
</dbReference>
<evidence type="ECO:0000259" key="5">
    <source>
        <dbReference type="Pfam" id="PF18203"/>
    </source>
</evidence>
<evidence type="ECO:0000259" key="3">
    <source>
        <dbReference type="Pfam" id="PF03372"/>
    </source>
</evidence>
<reference evidence="7" key="2">
    <citation type="submission" date="2007-11" db="EMBL/GenBank/DDBJ databases">
        <title>Complete sequence of Delftia acidovorans DSM 14801 / SPH-1.</title>
        <authorList>
            <person name="Copeland A."/>
            <person name="Lucas S."/>
            <person name="Lapidus A."/>
            <person name="Barry K."/>
            <person name="Glavina del Rio T."/>
            <person name="Dalin E."/>
            <person name="Tice H."/>
            <person name="Pitluck S."/>
            <person name="Lowry S."/>
            <person name="Clum A."/>
            <person name="Schmutz J."/>
            <person name="Larimer F."/>
            <person name="Land M."/>
            <person name="Hauser L."/>
            <person name="Kyrpides N."/>
            <person name="Kim E."/>
            <person name="Schleheck D."/>
            <person name="Richardson P."/>
        </authorList>
    </citation>
    <scope>NUCLEOTIDE SEQUENCE [LARGE SCALE GENOMIC DNA]</scope>
    <source>
        <strain evidence="7">DSM 14801 / SPH-1</strain>
    </source>
</reference>